<organism evidence="1 2">
    <name type="scientific">Jaapia argillacea MUCL 33604</name>
    <dbReference type="NCBI Taxonomy" id="933084"/>
    <lineage>
        <taxon>Eukaryota</taxon>
        <taxon>Fungi</taxon>
        <taxon>Dikarya</taxon>
        <taxon>Basidiomycota</taxon>
        <taxon>Agaricomycotina</taxon>
        <taxon>Agaricomycetes</taxon>
        <taxon>Agaricomycetidae</taxon>
        <taxon>Jaapiales</taxon>
        <taxon>Jaapiaceae</taxon>
        <taxon>Jaapia</taxon>
    </lineage>
</organism>
<dbReference type="HOGENOM" id="CLU_2399984_0_0_1"/>
<reference evidence="2" key="1">
    <citation type="journal article" date="2014" name="Proc. Natl. Acad. Sci. U.S.A.">
        <title>Extensive sampling of basidiomycete genomes demonstrates inadequacy of the white-rot/brown-rot paradigm for wood decay fungi.</title>
        <authorList>
            <person name="Riley R."/>
            <person name="Salamov A.A."/>
            <person name="Brown D.W."/>
            <person name="Nagy L.G."/>
            <person name="Floudas D."/>
            <person name="Held B.W."/>
            <person name="Levasseur A."/>
            <person name="Lombard V."/>
            <person name="Morin E."/>
            <person name="Otillar R."/>
            <person name="Lindquist E.A."/>
            <person name="Sun H."/>
            <person name="LaButti K.M."/>
            <person name="Schmutz J."/>
            <person name="Jabbour D."/>
            <person name="Luo H."/>
            <person name="Baker S.E."/>
            <person name="Pisabarro A.G."/>
            <person name="Walton J.D."/>
            <person name="Blanchette R.A."/>
            <person name="Henrissat B."/>
            <person name="Martin F."/>
            <person name="Cullen D."/>
            <person name="Hibbett D.S."/>
            <person name="Grigoriev I.V."/>
        </authorList>
    </citation>
    <scope>NUCLEOTIDE SEQUENCE [LARGE SCALE GENOMIC DNA]</scope>
    <source>
        <strain evidence="2">MUCL 33604</strain>
    </source>
</reference>
<accession>A0A067PQX0</accession>
<dbReference type="OrthoDB" id="2251794at2759"/>
<proteinExistence type="predicted"/>
<evidence type="ECO:0000313" key="2">
    <source>
        <dbReference type="Proteomes" id="UP000027265"/>
    </source>
</evidence>
<dbReference type="STRING" id="933084.A0A067PQX0"/>
<protein>
    <submittedName>
        <fullName evidence="1">Uncharacterized protein</fullName>
    </submittedName>
</protein>
<dbReference type="Proteomes" id="UP000027265">
    <property type="component" value="Unassembled WGS sequence"/>
</dbReference>
<dbReference type="EMBL" id="KL197732">
    <property type="protein sequence ID" value="KDQ53707.1"/>
    <property type="molecule type" value="Genomic_DNA"/>
</dbReference>
<gene>
    <name evidence="1" type="ORF">JAAARDRAFT_421260</name>
</gene>
<dbReference type="AlphaFoldDB" id="A0A067PQX0"/>
<sequence>MLNTMHCLQTALVPEATGAVNMTCDQLKDTAFDTHAGCYLKNGLCKLPPSDWIAIVEIVNFETLFQSWDAFKETVEAAAGCMEFYTFLLYGQL</sequence>
<evidence type="ECO:0000313" key="1">
    <source>
        <dbReference type="EMBL" id="KDQ53707.1"/>
    </source>
</evidence>
<dbReference type="InParanoid" id="A0A067PQX0"/>
<name>A0A067PQX0_9AGAM</name>
<keyword evidence="2" id="KW-1185">Reference proteome</keyword>